<reference evidence="3" key="1">
    <citation type="submission" date="2018-02" db="EMBL/GenBank/DDBJ databases">
        <authorList>
            <person name="Clavel T."/>
            <person name="Strowig T."/>
        </authorList>
    </citation>
    <scope>NUCLEOTIDE SEQUENCE [LARGE SCALE GENOMIC DNA]</scope>
    <source>
        <strain evidence="3">DSM 103720</strain>
    </source>
</reference>
<evidence type="ECO:0000313" key="3">
    <source>
        <dbReference type="Proteomes" id="UP000244905"/>
    </source>
</evidence>
<evidence type="ECO:0008006" key="4">
    <source>
        <dbReference type="Google" id="ProtNLM"/>
    </source>
</evidence>
<gene>
    <name evidence="2" type="ORF">C5O23_10190</name>
</gene>
<feature type="signal peptide" evidence="1">
    <location>
        <begin position="1"/>
        <end position="19"/>
    </location>
</feature>
<evidence type="ECO:0000313" key="2">
    <source>
        <dbReference type="EMBL" id="PWB01289.1"/>
    </source>
</evidence>
<feature type="chain" id="PRO_5016021425" description="DUF4835 domain-containing protein" evidence="1">
    <location>
        <begin position="20"/>
        <end position="326"/>
    </location>
</feature>
<dbReference type="EMBL" id="PUEC01000023">
    <property type="protein sequence ID" value="PWB01289.1"/>
    <property type="molecule type" value="Genomic_DNA"/>
</dbReference>
<proteinExistence type="predicted"/>
<dbReference type="Proteomes" id="UP000244905">
    <property type="component" value="Unassembled WGS sequence"/>
</dbReference>
<dbReference type="GeneID" id="82526709"/>
<dbReference type="RefSeq" id="WP_107032839.1">
    <property type="nucleotide sequence ID" value="NZ_PUEC01000023.1"/>
</dbReference>
<sequence>MKSVLSICVVALSSLWAMSQDVSVAKIRASAKIIPVVDYSPICFESAIGKAFGSGDDRNCFFLTTDQKNGTELYWLNDYSEKGRFKLSKMSKSLPLSDSQTEILNTVDSVFIFNPCPDIRFEFIPRDIRYIGYRDGGQTRYMSTDRTFDSLSDFIVSEFGSVANFTSLYLEHFGNAFFSPGSGLYGFNSDRAAIDFLKHDYRFNAVCNRQAEETISLFIELLKKAVIVTPAQEARLTKLLADSYKAGDQITSDFLSGKSFEVFRPQTLRAVFSPDEYDLIQNAITENKARLAIAYWRISKTIGNSDANGAYLSDRDILKDISKRTF</sequence>
<organism evidence="2 3">
    <name type="scientific">Duncaniella muris</name>
    <dbReference type="NCBI Taxonomy" id="2094150"/>
    <lineage>
        <taxon>Bacteria</taxon>
        <taxon>Pseudomonadati</taxon>
        <taxon>Bacteroidota</taxon>
        <taxon>Bacteroidia</taxon>
        <taxon>Bacteroidales</taxon>
        <taxon>Muribaculaceae</taxon>
        <taxon>Duncaniella</taxon>
    </lineage>
</organism>
<keyword evidence="1" id="KW-0732">Signal</keyword>
<protein>
    <recommendedName>
        <fullName evidence="4">DUF4835 domain-containing protein</fullName>
    </recommendedName>
</protein>
<keyword evidence="3" id="KW-1185">Reference proteome</keyword>
<accession>A0A2V1IN92</accession>
<name>A0A2V1IN92_9BACT</name>
<evidence type="ECO:0000256" key="1">
    <source>
        <dbReference type="SAM" id="SignalP"/>
    </source>
</evidence>
<comment type="caution">
    <text evidence="2">The sequence shown here is derived from an EMBL/GenBank/DDBJ whole genome shotgun (WGS) entry which is preliminary data.</text>
</comment>
<dbReference type="AlphaFoldDB" id="A0A2V1IN92"/>